<proteinExistence type="predicted"/>
<evidence type="ECO:0000256" key="1">
    <source>
        <dbReference type="SAM" id="Phobius"/>
    </source>
</evidence>
<evidence type="ECO:0000313" key="3">
    <source>
        <dbReference type="Proteomes" id="UP000006729"/>
    </source>
</evidence>
<reference evidence="2 3" key="1">
    <citation type="journal article" date="2006" name="Science">
        <title>The genome of black cottonwood, Populus trichocarpa (Torr. &amp; Gray).</title>
        <authorList>
            <person name="Tuskan G.A."/>
            <person name="Difazio S."/>
            <person name="Jansson S."/>
            <person name="Bohlmann J."/>
            <person name="Grigoriev I."/>
            <person name="Hellsten U."/>
            <person name="Putnam N."/>
            <person name="Ralph S."/>
            <person name="Rombauts S."/>
            <person name="Salamov A."/>
            <person name="Schein J."/>
            <person name="Sterck L."/>
            <person name="Aerts A."/>
            <person name="Bhalerao R.R."/>
            <person name="Bhalerao R.P."/>
            <person name="Blaudez D."/>
            <person name="Boerjan W."/>
            <person name="Brun A."/>
            <person name="Brunner A."/>
            <person name="Busov V."/>
            <person name="Campbell M."/>
            <person name="Carlson J."/>
            <person name="Chalot M."/>
            <person name="Chapman J."/>
            <person name="Chen G.L."/>
            <person name="Cooper D."/>
            <person name="Coutinho P.M."/>
            <person name="Couturier J."/>
            <person name="Covert S."/>
            <person name="Cronk Q."/>
            <person name="Cunningham R."/>
            <person name="Davis J."/>
            <person name="Degroeve S."/>
            <person name="Dejardin A."/>
            <person name="Depamphilis C."/>
            <person name="Detter J."/>
            <person name="Dirks B."/>
            <person name="Dubchak I."/>
            <person name="Duplessis S."/>
            <person name="Ehlting J."/>
            <person name="Ellis B."/>
            <person name="Gendler K."/>
            <person name="Goodstein D."/>
            <person name="Gribskov M."/>
            <person name="Grimwood J."/>
            <person name="Groover A."/>
            <person name="Gunter L."/>
            <person name="Hamberger B."/>
            <person name="Heinze B."/>
            <person name="Helariutta Y."/>
            <person name="Henrissat B."/>
            <person name="Holligan D."/>
            <person name="Holt R."/>
            <person name="Huang W."/>
            <person name="Islam-Faridi N."/>
            <person name="Jones S."/>
            <person name="Jones-Rhoades M."/>
            <person name="Jorgensen R."/>
            <person name="Joshi C."/>
            <person name="Kangasjarvi J."/>
            <person name="Karlsson J."/>
            <person name="Kelleher C."/>
            <person name="Kirkpatrick R."/>
            <person name="Kirst M."/>
            <person name="Kohler A."/>
            <person name="Kalluri U."/>
            <person name="Larimer F."/>
            <person name="Leebens-Mack J."/>
            <person name="Leple J.C."/>
            <person name="Locascio P."/>
            <person name="Lou Y."/>
            <person name="Lucas S."/>
            <person name="Martin F."/>
            <person name="Montanini B."/>
            <person name="Napoli C."/>
            <person name="Nelson D.R."/>
            <person name="Nelson C."/>
            <person name="Nieminen K."/>
            <person name="Nilsson O."/>
            <person name="Pereda V."/>
            <person name="Peter G."/>
            <person name="Philippe R."/>
            <person name="Pilate G."/>
            <person name="Poliakov A."/>
            <person name="Razumovskaya J."/>
            <person name="Richardson P."/>
            <person name="Rinaldi C."/>
            <person name="Ritland K."/>
            <person name="Rouze P."/>
            <person name="Ryaboy D."/>
            <person name="Schmutz J."/>
            <person name="Schrader J."/>
            <person name="Segerman B."/>
            <person name="Shin H."/>
            <person name="Siddiqui A."/>
            <person name="Sterky F."/>
            <person name="Terry A."/>
            <person name="Tsai C.J."/>
            <person name="Uberbacher E."/>
            <person name="Unneberg P."/>
            <person name="Vahala J."/>
            <person name="Wall K."/>
            <person name="Wessler S."/>
            <person name="Yang G."/>
            <person name="Yin T."/>
            <person name="Douglas C."/>
            <person name="Marra M."/>
            <person name="Sandberg G."/>
            <person name="Van de Peer Y."/>
            <person name="Rokhsar D."/>
        </authorList>
    </citation>
    <scope>NUCLEOTIDE SEQUENCE [LARGE SCALE GENOMIC DNA]</scope>
    <source>
        <strain evidence="3">cv. Nisqually</strain>
    </source>
</reference>
<keyword evidence="1" id="KW-0812">Transmembrane</keyword>
<sequence length="96" mass="11622">MLDFFFLQVKYRKIYFKTRGLVFYPLSSYIMNLFKILCKFFCTSKHELEFNLILESRNLYVCFCPTGCRFLLLVAYHHLQVVLVTFYARMFLTLVC</sequence>
<organism evidence="2 3">
    <name type="scientific">Populus trichocarpa</name>
    <name type="common">Western balsam poplar</name>
    <name type="synonym">Populus balsamifera subsp. trichocarpa</name>
    <dbReference type="NCBI Taxonomy" id="3694"/>
    <lineage>
        <taxon>Eukaryota</taxon>
        <taxon>Viridiplantae</taxon>
        <taxon>Streptophyta</taxon>
        <taxon>Embryophyta</taxon>
        <taxon>Tracheophyta</taxon>
        <taxon>Spermatophyta</taxon>
        <taxon>Magnoliopsida</taxon>
        <taxon>eudicotyledons</taxon>
        <taxon>Gunneridae</taxon>
        <taxon>Pentapetalae</taxon>
        <taxon>rosids</taxon>
        <taxon>fabids</taxon>
        <taxon>Malpighiales</taxon>
        <taxon>Salicaceae</taxon>
        <taxon>Saliceae</taxon>
        <taxon>Populus</taxon>
    </lineage>
</organism>
<dbReference type="InParanoid" id="A0A3N7FVP8"/>
<keyword evidence="1" id="KW-0472">Membrane</keyword>
<feature type="transmembrane region" description="Helical" evidence="1">
    <location>
        <begin position="20"/>
        <end position="38"/>
    </location>
</feature>
<gene>
    <name evidence="2" type="ORF">POPTR_013G060750</name>
</gene>
<keyword evidence="3" id="KW-1185">Reference proteome</keyword>
<dbReference type="Proteomes" id="UP000006729">
    <property type="component" value="Chromosome 13"/>
</dbReference>
<keyword evidence="1" id="KW-1133">Transmembrane helix</keyword>
<dbReference type="AlphaFoldDB" id="A0A3N7FVP8"/>
<protein>
    <submittedName>
        <fullName evidence="2">Uncharacterized protein</fullName>
    </submittedName>
</protein>
<name>A0A3N7FVP8_POPTR</name>
<evidence type="ECO:0000313" key="2">
    <source>
        <dbReference type="EMBL" id="RQO99039.1"/>
    </source>
</evidence>
<accession>A0A3N7FVP8</accession>
<dbReference type="EMBL" id="CM009302">
    <property type="protein sequence ID" value="RQO99039.1"/>
    <property type="molecule type" value="Genomic_DNA"/>
</dbReference>